<dbReference type="SUPFAM" id="SSF48008">
    <property type="entry name" value="GntR ligand-binding domain-like"/>
    <property type="match status" value="1"/>
</dbReference>
<dbReference type="InterPro" id="IPR000524">
    <property type="entry name" value="Tscrpt_reg_HTH_GntR"/>
</dbReference>
<keyword evidence="1" id="KW-0805">Transcription regulation</keyword>
<feature type="domain" description="HTH gntR-type" evidence="4">
    <location>
        <begin position="15"/>
        <end position="82"/>
    </location>
</feature>
<keyword evidence="2" id="KW-0238">DNA-binding</keyword>
<reference evidence="5 6" key="1">
    <citation type="submission" date="2023-11" db="EMBL/GenBank/DDBJ databases">
        <authorList>
            <person name="Bao R."/>
        </authorList>
    </citation>
    <scope>NUCLEOTIDE SEQUENCE [LARGE SCALE GENOMIC DNA]</scope>
    <source>
        <strain evidence="5 6">PJ23</strain>
    </source>
</reference>
<proteinExistence type="predicted"/>
<accession>A0ABU4RMX1</accession>
<dbReference type="SMART" id="SM00345">
    <property type="entry name" value="HTH_GNTR"/>
    <property type="match status" value="1"/>
</dbReference>
<dbReference type="Proteomes" id="UP001274321">
    <property type="component" value="Unassembled WGS sequence"/>
</dbReference>
<dbReference type="PROSITE" id="PS50949">
    <property type="entry name" value="HTH_GNTR"/>
    <property type="match status" value="1"/>
</dbReference>
<dbReference type="PANTHER" id="PTHR43537:SF24">
    <property type="entry name" value="GLUCONATE OPERON TRANSCRIPTIONAL REPRESSOR"/>
    <property type="match status" value="1"/>
</dbReference>
<dbReference type="InterPro" id="IPR008920">
    <property type="entry name" value="TF_FadR/GntR_C"/>
</dbReference>
<evidence type="ECO:0000313" key="6">
    <source>
        <dbReference type="Proteomes" id="UP001274321"/>
    </source>
</evidence>
<dbReference type="RefSeq" id="WP_319844064.1">
    <property type="nucleotide sequence ID" value="NZ_JAXAFJ010000003.1"/>
</dbReference>
<gene>
    <name evidence="5" type="ORF">SCD90_07705</name>
</gene>
<dbReference type="InterPro" id="IPR036388">
    <property type="entry name" value="WH-like_DNA-bd_sf"/>
</dbReference>
<dbReference type="Pfam" id="PF07729">
    <property type="entry name" value="FCD"/>
    <property type="match status" value="1"/>
</dbReference>
<evidence type="ECO:0000256" key="1">
    <source>
        <dbReference type="ARBA" id="ARBA00023015"/>
    </source>
</evidence>
<evidence type="ECO:0000256" key="3">
    <source>
        <dbReference type="ARBA" id="ARBA00023163"/>
    </source>
</evidence>
<dbReference type="Gene3D" id="1.10.10.10">
    <property type="entry name" value="Winged helix-like DNA-binding domain superfamily/Winged helix DNA-binding domain"/>
    <property type="match status" value="1"/>
</dbReference>
<sequence length="220" mass="24424">MTEAPGDWSAGGRTENLSNLAYKSVAELIRGRRLRGGETIVESRLADQLNISRTPLREALQRLEGEGLVVKGNGRSFKVRHVDLGEYLQSLRVREILEPEAASMAAGHIPLQQLAEVRAEINSLRDATGYHTDAHWRSDDNLHELFNRHSGNEVLAGVVRSLRVTTRLFEIARLADRVEPDSAEHLAILEALEAEDAKAARRAVQNHIRSIGDFAIATVR</sequence>
<evidence type="ECO:0000259" key="4">
    <source>
        <dbReference type="PROSITE" id="PS50949"/>
    </source>
</evidence>
<dbReference type="EMBL" id="JAXAFJ010000003">
    <property type="protein sequence ID" value="MDX6805946.1"/>
    <property type="molecule type" value="Genomic_DNA"/>
</dbReference>
<organism evidence="5 6">
    <name type="scientific">Terrihabitans rhizophilus</name>
    <dbReference type="NCBI Taxonomy" id="3092662"/>
    <lineage>
        <taxon>Bacteria</taxon>
        <taxon>Pseudomonadati</taxon>
        <taxon>Pseudomonadota</taxon>
        <taxon>Alphaproteobacteria</taxon>
        <taxon>Hyphomicrobiales</taxon>
        <taxon>Terrihabitans</taxon>
    </lineage>
</organism>
<dbReference type="InterPro" id="IPR036390">
    <property type="entry name" value="WH_DNA-bd_sf"/>
</dbReference>
<evidence type="ECO:0000313" key="5">
    <source>
        <dbReference type="EMBL" id="MDX6805946.1"/>
    </source>
</evidence>
<evidence type="ECO:0000256" key="2">
    <source>
        <dbReference type="ARBA" id="ARBA00023125"/>
    </source>
</evidence>
<protein>
    <submittedName>
        <fullName evidence="5">GntR family transcriptional regulator</fullName>
    </submittedName>
</protein>
<keyword evidence="6" id="KW-1185">Reference proteome</keyword>
<dbReference type="InterPro" id="IPR011711">
    <property type="entry name" value="GntR_C"/>
</dbReference>
<dbReference type="PRINTS" id="PR00035">
    <property type="entry name" value="HTHGNTR"/>
</dbReference>
<dbReference type="SMART" id="SM00895">
    <property type="entry name" value="FCD"/>
    <property type="match status" value="1"/>
</dbReference>
<dbReference type="Gene3D" id="1.20.120.530">
    <property type="entry name" value="GntR ligand-binding domain-like"/>
    <property type="match status" value="1"/>
</dbReference>
<dbReference type="Pfam" id="PF00392">
    <property type="entry name" value="GntR"/>
    <property type="match status" value="1"/>
</dbReference>
<keyword evidence="3" id="KW-0804">Transcription</keyword>
<dbReference type="SUPFAM" id="SSF46785">
    <property type="entry name" value="Winged helix' DNA-binding domain"/>
    <property type="match status" value="1"/>
</dbReference>
<comment type="caution">
    <text evidence="5">The sequence shown here is derived from an EMBL/GenBank/DDBJ whole genome shotgun (WGS) entry which is preliminary data.</text>
</comment>
<dbReference type="PANTHER" id="PTHR43537">
    <property type="entry name" value="TRANSCRIPTIONAL REGULATOR, GNTR FAMILY"/>
    <property type="match status" value="1"/>
</dbReference>
<name>A0ABU4RMX1_9HYPH</name>